<dbReference type="InterPro" id="IPR013805">
    <property type="entry name" value="GrpE_CC"/>
</dbReference>
<comment type="function">
    <text evidence="6">Participates actively in the response to hyperosmotic and heat shock by preventing the aggregation of stress-denatured proteins, in association with DnaK and GrpE. It is the nucleotide exchange factor for DnaK and may function as a thermosensor. Unfolded proteins bind initially to DnaJ; upon interaction with the DnaJ-bound protein, DnaK hydrolyzes its bound ATP, resulting in the formation of a stable complex. GrpE releases ADP from DnaK; ATP binding to DnaK triggers the release of the substrate protein, thus completing the reaction cycle. Several rounds of ATP-dependent interactions between DnaJ, DnaK and GrpE are required for fully efficient folding.</text>
</comment>
<dbReference type="Proteomes" id="UP000034057">
    <property type="component" value="Unassembled WGS sequence"/>
</dbReference>
<sequence length="310" mass="34759">MSAKAQTYTEAVGRRKTATARVRIEAAKNASMTVNGMTAEDYFPLHAMIKTAYAPMQVLGSTYTVSAKVRGGGHKAQAEAIRMGLSRAIAEIVPEQRKDLKVLGYLKRDPRAKERSPRMVSHDDKENRTGEHEIEFDIEPEGDLGGISTVQEKLKKLKAELAKIKKERQEYLDGWQRCKADSINARKDNEARAARSAELLRESLVHDIIPALDSFDMAAGNEAWAEVSDGWRSGMEYVRNQLIDALKRHGIERFGKVGEAFEPALHEVVEERDDIAGEPGTVVRILRYGYRTNERVLRPAQIVLKSSRDN</sequence>
<dbReference type="Gene3D" id="3.90.20.20">
    <property type="match status" value="1"/>
</dbReference>
<dbReference type="SUPFAM" id="SSF51064">
    <property type="entry name" value="Head domain of nucleotide exchange factor GrpE"/>
    <property type="match status" value="1"/>
</dbReference>
<dbReference type="InterPro" id="IPR020568">
    <property type="entry name" value="Ribosomal_Su5_D2-typ_SF"/>
</dbReference>
<keyword evidence="8" id="KW-0175">Coiled coil</keyword>
<evidence type="ECO:0000313" key="9">
    <source>
        <dbReference type="EMBL" id="KKW17553.1"/>
    </source>
</evidence>
<comment type="similarity">
    <text evidence="2 6">Belongs to the GrpE family.</text>
</comment>
<comment type="subcellular location">
    <subcellularLocation>
        <location evidence="6">Cytoplasm</location>
    </subcellularLocation>
</comment>
<keyword evidence="5 7" id="KW-0687">Ribonucleoprotein</keyword>
<dbReference type="GO" id="GO:0015935">
    <property type="term" value="C:small ribosomal subunit"/>
    <property type="evidence" value="ECO:0007669"/>
    <property type="project" value="TreeGrafter"/>
</dbReference>
<dbReference type="EMBL" id="LCQO01000035">
    <property type="protein sequence ID" value="KKW17553.1"/>
    <property type="molecule type" value="Genomic_DNA"/>
</dbReference>
<dbReference type="CDD" id="cd00446">
    <property type="entry name" value="GrpE"/>
    <property type="match status" value="1"/>
</dbReference>
<evidence type="ECO:0000256" key="5">
    <source>
        <dbReference type="ARBA" id="ARBA00023274"/>
    </source>
</evidence>
<dbReference type="InterPro" id="IPR000754">
    <property type="entry name" value="Ribosomal_uS9"/>
</dbReference>
<keyword evidence="6" id="KW-0963">Cytoplasm</keyword>
<dbReference type="PANTHER" id="PTHR21569">
    <property type="entry name" value="RIBOSOMAL PROTEIN S9"/>
    <property type="match status" value="1"/>
</dbReference>
<evidence type="ECO:0000313" key="10">
    <source>
        <dbReference type="Proteomes" id="UP000034057"/>
    </source>
</evidence>
<dbReference type="Pfam" id="PF00380">
    <property type="entry name" value="Ribosomal_S9"/>
    <property type="match status" value="1"/>
</dbReference>
<dbReference type="AlphaFoldDB" id="A0A0G1WFI9"/>
<dbReference type="SUPFAM" id="SSF58014">
    <property type="entry name" value="Coiled-coil domain of nucleotide exchange factor GrpE"/>
    <property type="match status" value="1"/>
</dbReference>
<name>A0A0G1WFI9_9BACT</name>
<evidence type="ECO:0000256" key="6">
    <source>
        <dbReference type="HAMAP-Rule" id="MF_01151"/>
    </source>
</evidence>
<comment type="similarity">
    <text evidence="1 7">Belongs to the universal ribosomal protein uS9 family.</text>
</comment>
<keyword evidence="6" id="KW-0346">Stress response</keyword>
<dbReference type="GO" id="GO:0006412">
    <property type="term" value="P:translation"/>
    <property type="evidence" value="ECO:0007669"/>
    <property type="project" value="InterPro"/>
</dbReference>
<dbReference type="SUPFAM" id="SSF54211">
    <property type="entry name" value="Ribosomal protein S5 domain 2-like"/>
    <property type="match status" value="1"/>
</dbReference>
<dbReference type="InterPro" id="IPR000740">
    <property type="entry name" value="GrpE"/>
</dbReference>
<evidence type="ECO:0000256" key="7">
    <source>
        <dbReference type="RuleBase" id="RU003815"/>
    </source>
</evidence>
<comment type="caution">
    <text evidence="9">The sequence shown here is derived from an EMBL/GenBank/DDBJ whole genome shotgun (WGS) entry which is preliminary data.</text>
</comment>
<dbReference type="GO" id="GO:0000774">
    <property type="term" value="F:adenyl-nucleotide exchange factor activity"/>
    <property type="evidence" value="ECO:0007669"/>
    <property type="project" value="InterPro"/>
</dbReference>
<accession>A0A0G1WFI9</accession>
<dbReference type="GO" id="GO:0006457">
    <property type="term" value="P:protein folding"/>
    <property type="evidence" value="ECO:0007669"/>
    <property type="project" value="InterPro"/>
</dbReference>
<dbReference type="InterPro" id="IPR009012">
    <property type="entry name" value="GrpE_head"/>
</dbReference>
<dbReference type="GO" id="GO:0042803">
    <property type="term" value="F:protein homodimerization activity"/>
    <property type="evidence" value="ECO:0007669"/>
    <property type="project" value="InterPro"/>
</dbReference>
<dbReference type="PRINTS" id="PR00773">
    <property type="entry name" value="GRPEPROTEIN"/>
</dbReference>
<dbReference type="Pfam" id="PF01025">
    <property type="entry name" value="GrpE"/>
    <property type="match status" value="1"/>
</dbReference>
<evidence type="ECO:0000256" key="2">
    <source>
        <dbReference type="ARBA" id="ARBA00009054"/>
    </source>
</evidence>
<feature type="coiled-coil region" evidence="8">
    <location>
        <begin position="147"/>
        <end position="174"/>
    </location>
</feature>
<keyword evidence="3 7" id="KW-0689">Ribosomal protein</keyword>
<keyword evidence="4 6" id="KW-0143">Chaperone</keyword>
<dbReference type="PANTHER" id="PTHR21569:SF1">
    <property type="entry name" value="SMALL RIBOSOMAL SUBUNIT PROTEIN US9M"/>
    <property type="match status" value="1"/>
</dbReference>
<dbReference type="GO" id="GO:0003735">
    <property type="term" value="F:structural constituent of ribosome"/>
    <property type="evidence" value="ECO:0007669"/>
    <property type="project" value="InterPro"/>
</dbReference>
<dbReference type="GO" id="GO:0005737">
    <property type="term" value="C:cytoplasm"/>
    <property type="evidence" value="ECO:0007669"/>
    <property type="project" value="UniProtKB-SubCell"/>
</dbReference>
<dbReference type="PATRIC" id="fig|1618668.3.peg.448"/>
<dbReference type="InterPro" id="IPR014721">
    <property type="entry name" value="Ribsml_uS5_D2-typ_fold_subgr"/>
</dbReference>
<evidence type="ECO:0000256" key="1">
    <source>
        <dbReference type="ARBA" id="ARBA00005251"/>
    </source>
</evidence>
<comment type="subunit">
    <text evidence="6">Homodimer.</text>
</comment>
<evidence type="ECO:0000256" key="8">
    <source>
        <dbReference type="SAM" id="Coils"/>
    </source>
</evidence>
<reference evidence="9 10" key="1">
    <citation type="journal article" date="2015" name="Nature">
        <title>rRNA introns, odd ribosomes, and small enigmatic genomes across a large radiation of phyla.</title>
        <authorList>
            <person name="Brown C.T."/>
            <person name="Hug L.A."/>
            <person name="Thomas B.C."/>
            <person name="Sharon I."/>
            <person name="Castelle C.J."/>
            <person name="Singh A."/>
            <person name="Wilkins M.J."/>
            <person name="Williams K.H."/>
            <person name="Banfield J.F."/>
        </authorList>
    </citation>
    <scope>NUCLEOTIDE SEQUENCE [LARGE SCALE GENOMIC DNA]</scope>
</reference>
<evidence type="ECO:0000256" key="4">
    <source>
        <dbReference type="ARBA" id="ARBA00023186"/>
    </source>
</evidence>
<dbReference type="GO" id="GO:0003723">
    <property type="term" value="F:RNA binding"/>
    <property type="evidence" value="ECO:0007669"/>
    <property type="project" value="TreeGrafter"/>
</dbReference>
<dbReference type="HAMAP" id="MF_01151">
    <property type="entry name" value="GrpE"/>
    <property type="match status" value="1"/>
</dbReference>
<dbReference type="GO" id="GO:0051087">
    <property type="term" value="F:protein-folding chaperone binding"/>
    <property type="evidence" value="ECO:0007669"/>
    <property type="project" value="InterPro"/>
</dbReference>
<dbReference type="PROSITE" id="PS00360">
    <property type="entry name" value="RIBOSOMAL_S9"/>
    <property type="match status" value="1"/>
</dbReference>
<gene>
    <name evidence="6" type="primary">grpE</name>
    <name evidence="9" type="ORF">UY59_C0035G0003</name>
</gene>
<proteinExistence type="inferred from homology"/>
<dbReference type="Gene3D" id="3.30.230.10">
    <property type="match status" value="1"/>
</dbReference>
<organism evidence="9 10">
    <name type="scientific">Candidatus Kaiserbacteria bacterium GW2011_GWA1_50_28</name>
    <dbReference type="NCBI Taxonomy" id="1618668"/>
    <lineage>
        <taxon>Bacteria</taxon>
        <taxon>Candidatus Kaiseribacteriota</taxon>
    </lineage>
</organism>
<dbReference type="Gene3D" id="2.30.22.10">
    <property type="entry name" value="Head domain of nucleotide exchange factor GrpE"/>
    <property type="match status" value="1"/>
</dbReference>
<evidence type="ECO:0000256" key="3">
    <source>
        <dbReference type="ARBA" id="ARBA00022980"/>
    </source>
</evidence>
<protein>
    <recommendedName>
        <fullName evidence="6">Protein GrpE</fullName>
    </recommendedName>
    <alternativeName>
        <fullName evidence="6">HSP-70 cofactor</fullName>
    </alternativeName>
</protein>
<dbReference type="InterPro" id="IPR020574">
    <property type="entry name" value="Ribosomal_uS9_CS"/>
</dbReference>